<dbReference type="Pfam" id="PF00275">
    <property type="entry name" value="EPSP_synthase"/>
    <property type="match status" value="1"/>
</dbReference>
<feature type="binding site" evidence="8">
    <location>
        <position position="408"/>
    </location>
    <ligand>
        <name>phosphoenolpyruvate</name>
        <dbReference type="ChEBI" id="CHEBI:58702"/>
    </ligand>
</feature>
<comment type="pathway">
    <text evidence="1 8">Metabolic intermediate biosynthesis; chorismate biosynthesis; chorismate from D-erythrose 4-phosphate and phosphoenolpyruvate: step 6/7.</text>
</comment>
<feature type="binding site" evidence="8">
    <location>
        <position position="164"/>
    </location>
    <ligand>
        <name>3-phosphoshikimate</name>
        <dbReference type="ChEBI" id="CHEBI:145989"/>
    </ligand>
</feature>
<comment type="catalytic activity">
    <reaction evidence="7">
        <text>3-phosphoshikimate + phosphoenolpyruvate = 5-O-(1-carboxyvinyl)-3-phosphoshikimate + phosphate</text>
        <dbReference type="Rhea" id="RHEA:21256"/>
        <dbReference type="ChEBI" id="CHEBI:43474"/>
        <dbReference type="ChEBI" id="CHEBI:57701"/>
        <dbReference type="ChEBI" id="CHEBI:58702"/>
        <dbReference type="ChEBI" id="CHEBI:145989"/>
        <dbReference type="EC" id="2.5.1.19"/>
    </reaction>
    <physiologicalReaction direction="left-to-right" evidence="7">
        <dbReference type="Rhea" id="RHEA:21257"/>
    </physiologicalReaction>
</comment>
<dbReference type="FunFam" id="3.65.10.10:FF:000011">
    <property type="entry name" value="3-phosphoshikimate 1-carboxyvinyltransferase"/>
    <property type="match status" value="1"/>
</dbReference>
<dbReference type="GO" id="GO:0009423">
    <property type="term" value="P:chorismate biosynthetic process"/>
    <property type="evidence" value="ECO:0007669"/>
    <property type="project" value="UniProtKB-UniRule"/>
</dbReference>
<dbReference type="EMBL" id="LT629700">
    <property type="protein sequence ID" value="SDM14374.1"/>
    <property type="molecule type" value="Genomic_DNA"/>
</dbReference>
<evidence type="ECO:0000256" key="8">
    <source>
        <dbReference type="HAMAP-Rule" id="MF_00210"/>
    </source>
</evidence>
<dbReference type="InterPro" id="IPR023193">
    <property type="entry name" value="EPSP_synthase_CS"/>
</dbReference>
<keyword evidence="5 8" id="KW-0808">Transferase</keyword>
<comment type="subunit">
    <text evidence="8">Monomer.</text>
</comment>
<dbReference type="InterPro" id="IPR013792">
    <property type="entry name" value="RNA3'P_cycl/enolpyr_Trfase_a/b"/>
</dbReference>
<dbReference type="GO" id="GO:0005737">
    <property type="term" value="C:cytoplasm"/>
    <property type="evidence" value="ECO:0007669"/>
    <property type="project" value="UniProtKB-SubCell"/>
</dbReference>
<feature type="binding site" evidence="8">
    <location>
        <position position="311"/>
    </location>
    <ligand>
        <name>3-phosphoshikimate</name>
        <dbReference type="ChEBI" id="CHEBI:145989"/>
    </ligand>
</feature>
<organism evidence="10 11">
    <name type="scientific">Corynebacterium mycetoides</name>
    <dbReference type="NCBI Taxonomy" id="38302"/>
    <lineage>
        <taxon>Bacteria</taxon>
        <taxon>Bacillati</taxon>
        <taxon>Actinomycetota</taxon>
        <taxon>Actinomycetes</taxon>
        <taxon>Mycobacteriales</taxon>
        <taxon>Corynebacteriaceae</taxon>
        <taxon>Corynebacterium</taxon>
    </lineage>
</organism>
<evidence type="ECO:0000256" key="5">
    <source>
        <dbReference type="ARBA" id="ARBA00022679"/>
    </source>
</evidence>
<evidence type="ECO:0000256" key="7">
    <source>
        <dbReference type="ARBA" id="ARBA00044633"/>
    </source>
</evidence>
<evidence type="ECO:0000256" key="1">
    <source>
        <dbReference type="ARBA" id="ARBA00004811"/>
    </source>
</evidence>
<dbReference type="InterPro" id="IPR001986">
    <property type="entry name" value="Enolpyruvate_Tfrase_dom"/>
</dbReference>
<feature type="binding site" evidence="8">
    <location>
        <position position="342"/>
    </location>
    <ligand>
        <name>phosphoenolpyruvate</name>
        <dbReference type="ChEBI" id="CHEBI:58702"/>
    </ligand>
</feature>
<dbReference type="HAMAP" id="MF_00210">
    <property type="entry name" value="EPSP_synth"/>
    <property type="match status" value="1"/>
</dbReference>
<evidence type="ECO:0000256" key="3">
    <source>
        <dbReference type="ARBA" id="ARBA00022490"/>
    </source>
</evidence>
<dbReference type="PANTHER" id="PTHR21090">
    <property type="entry name" value="AROM/DEHYDROQUINATE SYNTHASE"/>
    <property type="match status" value="1"/>
</dbReference>
<comment type="function">
    <text evidence="8">Catalyzes the transfer of the enolpyruvyl moiety of phosphoenolpyruvate (PEP) to the 5-hydroxyl of shikimate-3-phosphate (S3P) to produce enolpyruvyl shikimate-3-phosphate and inorganic phosphate.</text>
</comment>
<feature type="active site" description="Proton acceptor" evidence="8">
    <location>
        <position position="311"/>
    </location>
</feature>
<feature type="binding site" evidence="8">
    <location>
        <position position="24"/>
    </location>
    <ligand>
        <name>phosphoenolpyruvate</name>
        <dbReference type="ChEBI" id="CHEBI:58702"/>
    </ligand>
</feature>
<evidence type="ECO:0000256" key="2">
    <source>
        <dbReference type="ARBA" id="ARBA00009948"/>
    </source>
</evidence>
<feature type="binding site" evidence="8">
    <location>
        <position position="383"/>
    </location>
    <ligand>
        <name>phosphoenolpyruvate</name>
        <dbReference type="ChEBI" id="CHEBI:58702"/>
    </ligand>
</feature>
<evidence type="ECO:0000256" key="6">
    <source>
        <dbReference type="ARBA" id="ARBA00023141"/>
    </source>
</evidence>
<feature type="binding site" evidence="8">
    <location>
        <position position="162"/>
    </location>
    <ligand>
        <name>3-phosphoshikimate</name>
        <dbReference type="ChEBI" id="CHEBI:145989"/>
    </ligand>
</feature>
<dbReference type="SUPFAM" id="SSF55205">
    <property type="entry name" value="EPT/RTPC-like"/>
    <property type="match status" value="1"/>
</dbReference>
<feature type="binding site" evidence="8">
    <location>
        <position position="91"/>
    </location>
    <ligand>
        <name>phosphoenolpyruvate</name>
        <dbReference type="ChEBI" id="CHEBI:58702"/>
    </ligand>
</feature>
<reference evidence="11" key="1">
    <citation type="submission" date="2016-10" db="EMBL/GenBank/DDBJ databases">
        <authorList>
            <person name="Varghese N."/>
            <person name="Submissions S."/>
        </authorList>
    </citation>
    <scope>NUCLEOTIDE SEQUENCE [LARGE SCALE GENOMIC DNA]</scope>
    <source>
        <strain evidence="11">DSM 20632</strain>
    </source>
</reference>
<dbReference type="OrthoDB" id="9809920at2"/>
<dbReference type="EC" id="2.5.1.19" evidence="8"/>
<dbReference type="PIRSF" id="PIRSF000505">
    <property type="entry name" value="EPSPS"/>
    <property type="match status" value="1"/>
</dbReference>
<dbReference type="PROSITE" id="PS00885">
    <property type="entry name" value="EPSP_SYNTHASE_2"/>
    <property type="match status" value="1"/>
</dbReference>
<feature type="domain" description="Enolpyruvate transferase" evidence="9">
    <location>
        <begin position="19"/>
        <end position="415"/>
    </location>
</feature>
<feature type="binding site" evidence="8">
    <location>
        <position position="338"/>
    </location>
    <ligand>
        <name>3-phosphoshikimate</name>
        <dbReference type="ChEBI" id="CHEBI:145989"/>
    </ligand>
</feature>
<dbReference type="UniPathway" id="UPA00053">
    <property type="reaction ID" value="UER00089"/>
</dbReference>
<dbReference type="NCBIfam" id="TIGR01356">
    <property type="entry name" value="aroA"/>
    <property type="match status" value="1"/>
</dbReference>
<feature type="binding site" evidence="8">
    <location>
        <position position="191"/>
    </location>
    <ligand>
        <name>3-phosphoshikimate</name>
        <dbReference type="ChEBI" id="CHEBI:145989"/>
    </ligand>
</feature>
<evidence type="ECO:0000256" key="4">
    <source>
        <dbReference type="ARBA" id="ARBA00022605"/>
    </source>
</evidence>
<gene>
    <name evidence="8" type="primary">aroA</name>
    <name evidence="10" type="ORF">SAMN04488535_2088</name>
</gene>
<dbReference type="InterPro" id="IPR036968">
    <property type="entry name" value="Enolpyruvate_Tfrase_sf"/>
</dbReference>
<dbReference type="Proteomes" id="UP000199350">
    <property type="component" value="Chromosome I"/>
</dbReference>
<evidence type="ECO:0000313" key="11">
    <source>
        <dbReference type="Proteomes" id="UP000199350"/>
    </source>
</evidence>
<keyword evidence="4 8" id="KW-0028">Amino-acid biosynthesis</keyword>
<comment type="caution">
    <text evidence="8">Lacks conserved residue(s) required for the propagation of feature annotation.</text>
</comment>
<protein>
    <recommendedName>
        <fullName evidence="8">3-phosphoshikimate 1-carboxyvinyltransferase</fullName>
        <ecNumber evidence="8">2.5.1.19</ecNumber>
    </recommendedName>
    <alternativeName>
        <fullName evidence="8">5-enolpyruvylshikimate-3-phosphate synthase</fullName>
        <shortName evidence="8">EPSP synthase</shortName>
        <shortName evidence="8">EPSPS</shortName>
    </alternativeName>
</protein>
<keyword evidence="3 8" id="KW-0963">Cytoplasm</keyword>
<comment type="subcellular location">
    <subcellularLocation>
        <location evidence="8">Cytoplasm</location>
    </subcellularLocation>
</comment>
<feature type="binding site" evidence="8">
    <location>
        <position position="29"/>
    </location>
    <ligand>
        <name>3-phosphoshikimate</name>
        <dbReference type="ChEBI" id="CHEBI:145989"/>
    </ligand>
</feature>
<dbReference type="STRING" id="38302.SAMN04488535_2088"/>
<dbReference type="AlphaFoldDB" id="A0A1G9QTQ8"/>
<feature type="binding site" evidence="8">
    <location>
        <position position="119"/>
    </location>
    <ligand>
        <name>phosphoenolpyruvate</name>
        <dbReference type="ChEBI" id="CHEBI:58702"/>
    </ligand>
</feature>
<proteinExistence type="inferred from homology"/>
<dbReference type="PROSITE" id="PS00104">
    <property type="entry name" value="EPSP_SYNTHASE_1"/>
    <property type="match status" value="1"/>
</dbReference>
<feature type="binding site" evidence="8">
    <location>
        <position position="25"/>
    </location>
    <ligand>
        <name>3-phosphoshikimate</name>
        <dbReference type="ChEBI" id="CHEBI:145989"/>
    </ligand>
</feature>
<comment type="similarity">
    <text evidence="2 8">Belongs to the EPSP synthase family.</text>
</comment>
<dbReference type="GO" id="GO:0003866">
    <property type="term" value="F:3-phosphoshikimate 1-carboxyvinyltransferase activity"/>
    <property type="evidence" value="ECO:0007669"/>
    <property type="project" value="UniProtKB-UniRule"/>
</dbReference>
<accession>A0A1G9QTQ8</accession>
<keyword evidence="6 8" id="KW-0057">Aromatic amino acid biosynthesis</keyword>
<dbReference type="GO" id="GO:0008652">
    <property type="term" value="P:amino acid biosynthetic process"/>
    <property type="evidence" value="ECO:0007669"/>
    <property type="project" value="UniProtKB-KW"/>
</dbReference>
<sequence length="423" mass="44006">MTHLWPAPFSATPITHTQVVPGSKSLTNRAYVLAALAQGPSTIAGALRSRDTDLMRRALESMGVSFTDRGGVLEVTPGELRGADVDCGLAGTVMRFVPAVAAFASGNVRFDGDPRARQRPIATILQALRDLGVDVEGGSMPFTVHGTGSAAGGEVDIDASGSSQFVSGLLLAAARFRDGVSITHTGATLPSMPHIEMTLDMLAAAGVEVEATGHTWRVAPQPIGGRDWVIEPDLSNATPFLAAAAVTGGAVTVANWPARTTQPGDVIRGILERMGCAVSLGEAGQRHDLTVTGPERGGLRGIELDMGDIGELAPTVAALATAAATPSELTGIAHLRGHETDRLRALTDEINALGGRCEELDDGLRIHPSRMHGGVWHSYDDHRMATAGAIIGLTVEGVDVENIATTAKTLPGFETMWAQMVGA</sequence>
<dbReference type="PANTHER" id="PTHR21090:SF5">
    <property type="entry name" value="PENTAFUNCTIONAL AROM POLYPEPTIDE"/>
    <property type="match status" value="1"/>
</dbReference>
<dbReference type="InterPro" id="IPR006264">
    <property type="entry name" value="EPSP_synthase"/>
</dbReference>
<dbReference type="CDD" id="cd01556">
    <property type="entry name" value="EPSP_synthase"/>
    <property type="match status" value="1"/>
</dbReference>
<evidence type="ECO:0000259" key="9">
    <source>
        <dbReference type="Pfam" id="PF00275"/>
    </source>
</evidence>
<keyword evidence="11" id="KW-1185">Reference proteome</keyword>
<feature type="binding site" evidence="8">
    <location>
        <position position="164"/>
    </location>
    <ligand>
        <name>phosphoenolpyruvate</name>
        <dbReference type="ChEBI" id="CHEBI:58702"/>
    </ligand>
</feature>
<dbReference type="GO" id="GO:0009073">
    <property type="term" value="P:aromatic amino acid family biosynthetic process"/>
    <property type="evidence" value="ECO:0007669"/>
    <property type="project" value="UniProtKB-KW"/>
</dbReference>
<dbReference type="RefSeq" id="WP_092151853.1">
    <property type="nucleotide sequence ID" value="NZ_LT629700.1"/>
</dbReference>
<dbReference type="FunFam" id="3.65.10.10:FF:000010">
    <property type="entry name" value="3-phosphoshikimate 1-carboxyvinyltransferase"/>
    <property type="match status" value="1"/>
</dbReference>
<name>A0A1G9QTQ8_9CORY</name>
<feature type="binding site" evidence="8">
    <location>
        <position position="24"/>
    </location>
    <ligand>
        <name>3-phosphoshikimate</name>
        <dbReference type="ChEBI" id="CHEBI:145989"/>
    </ligand>
</feature>
<feature type="binding site" evidence="8">
    <location>
        <position position="163"/>
    </location>
    <ligand>
        <name>3-phosphoshikimate</name>
        <dbReference type="ChEBI" id="CHEBI:145989"/>
    </ligand>
</feature>
<evidence type="ECO:0000313" key="10">
    <source>
        <dbReference type="EMBL" id="SDM14374.1"/>
    </source>
</evidence>
<dbReference type="Gene3D" id="3.65.10.10">
    <property type="entry name" value="Enolpyruvate transferase domain"/>
    <property type="match status" value="2"/>
</dbReference>